<keyword evidence="1" id="KW-0732">Signal</keyword>
<dbReference type="OrthoDB" id="6434120at2"/>
<organism evidence="2 3">
    <name type="scientific">Mangrovibacter phragmitis</name>
    <dbReference type="NCBI Taxonomy" id="1691903"/>
    <lineage>
        <taxon>Bacteria</taxon>
        <taxon>Pseudomonadati</taxon>
        <taxon>Pseudomonadota</taxon>
        <taxon>Gammaproteobacteria</taxon>
        <taxon>Enterobacterales</taxon>
        <taxon>Enterobacteriaceae</taxon>
        <taxon>Mangrovibacter</taxon>
    </lineage>
</organism>
<evidence type="ECO:0000313" key="3">
    <source>
        <dbReference type="Proteomes" id="UP000078225"/>
    </source>
</evidence>
<protein>
    <submittedName>
        <fullName evidence="2">Uncharacterized protein</fullName>
    </submittedName>
</protein>
<keyword evidence="3" id="KW-1185">Reference proteome</keyword>
<comment type="caution">
    <text evidence="2">The sequence shown here is derived from an EMBL/GenBank/DDBJ whole genome shotgun (WGS) entry which is preliminary data.</text>
</comment>
<evidence type="ECO:0000256" key="1">
    <source>
        <dbReference type="SAM" id="SignalP"/>
    </source>
</evidence>
<accession>A0A1B7L336</accession>
<dbReference type="Proteomes" id="UP000078225">
    <property type="component" value="Unassembled WGS sequence"/>
</dbReference>
<dbReference type="AlphaFoldDB" id="A0A1B7L336"/>
<gene>
    <name evidence="2" type="ORF">A9B99_22605</name>
</gene>
<name>A0A1B7L336_9ENTR</name>
<proteinExistence type="predicted"/>
<dbReference type="RefSeq" id="WP_064598121.1">
    <property type="nucleotide sequence ID" value="NZ_LYRP01000015.1"/>
</dbReference>
<dbReference type="EMBL" id="LYRP01000015">
    <property type="protein sequence ID" value="OAT76789.1"/>
    <property type="molecule type" value="Genomic_DNA"/>
</dbReference>
<feature type="signal peptide" evidence="1">
    <location>
        <begin position="1"/>
        <end position="20"/>
    </location>
</feature>
<sequence length="163" mass="19116">MFSKILFSLFFAFFSLPSYGQGEVVQGPFKIDDEKSIYFQREPNPDFPLGLYYDSGTKKTQIDKYEMDGDTPNIDSVFFMRVHDVKNVIVLISWRQLHKTESINGKTYQVYAYKYSDDSLFPNDMITKDPSLNGMDGEFNGEYMHFKYKDSASIKKYIENKYK</sequence>
<evidence type="ECO:0000313" key="2">
    <source>
        <dbReference type="EMBL" id="OAT76789.1"/>
    </source>
</evidence>
<feature type="chain" id="PRO_5008596638" evidence="1">
    <location>
        <begin position="21"/>
        <end position="163"/>
    </location>
</feature>
<reference evidence="3" key="1">
    <citation type="submission" date="2016-05" db="EMBL/GenBank/DDBJ databases">
        <authorList>
            <person name="Behera P."/>
            <person name="Vaishampayan P."/>
            <person name="Singh N."/>
            <person name="Raina V."/>
            <person name="Suar M."/>
            <person name="Pattnaik A."/>
            <person name="Rastogi G."/>
        </authorList>
    </citation>
    <scope>NUCLEOTIDE SEQUENCE [LARGE SCALE GENOMIC DNA]</scope>
    <source>
        <strain evidence="3">MP23</strain>
    </source>
</reference>